<sequence length="142" mass="15338">MFAKTVWKKGMEFEGHSESGHHVAFDAGAAHANGPTPMEAVLMALCACTSVDVVSILEKKREPLTSLTVSATAEQAAAPPRVFTRIMLTYRIGGAVSKKAAEDAVELSKNKYCSVSKMLEKAAQIDFRIEYANDSSVDVSRK</sequence>
<comment type="caution">
    <text evidence="1">The sequence shown here is derived from an EMBL/GenBank/DDBJ whole genome shotgun (WGS) entry which is preliminary data.</text>
</comment>
<protein>
    <submittedName>
        <fullName evidence="1">Redox protein</fullName>
    </submittedName>
</protein>
<dbReference type="EMBL" id="JACHDZ010000001">
    <property type="protein sequence ID" value="MBB5342134.1"/>
    <property type="molecule type" value="Genomic_DNA"/>
</dbReference>
<evidence type="ECO:0000313" key="1">
    <source>
        <dbReference type="EMBL" id="MBB5342134.1"/>
    </source>
</evidence>
<gene>
    <name evidence="1" type="ORF">HDF10_000084</name>
</gene>
<dbReference type="InterPro" id="IPR003718">
    <property type="entry name" value="OsmC/Ohr_fam"/>
</dbReference>
<dbReference type="Gene3D" id="2.20.25.10">
    <property type="match status" value="1"/>
</dbReference>
<dbReference type="PANTHER" id="PTHR34352:SF1">
    <property type="entry name" value="PROTEIN YHFA"/>
    <property type="match status" value="1"/>
</dbReference>
<accession>A0A7W8J6D9</accession>
<reference evidence="1 2" key="1">
    <citation type="submission" date="2020-08" db="EMBL/GenBank/DDBJ databases">
        <title>Genomic Encyclopedia of Type Strains, Phase IV (KMG-V): Genome sequencing to study the core and pangenomes of soil and plant-associated prokaryotes.</title>
        <authorList>
            <person name="Whitman W."/>
        </authorList>
    </citation>
    <scope>NUCLEOTIDE SEQUENCE [LARGE SCALE GENOMIC DNA]</scope>
    <source>
        <strain evidence="1 2">M8US30</strain>
    </source>
</reference>
<dbReference type="InterPro" id="IPR036102">
    <property type="entry name" value="OsmC/Ohrsf"/>
</dbReference>
<dbReference type="AlphaFoldDB" id="A0A7W8J6D9"/>
<dbReference type="Proteomes" id="UP000569092">
    <property type="component" value="Unassembled WGS sequence"/>
</dbReference>
<dbReference type="Pfam" id="PF02566">
    <property type="entry name" value="OsmC"/>
    <property type="match status" value="1"/>
</dbReference>
<dbReference type="SUPFAM" id="SSF82784">
    <property type="entry name" value="OsmC-like"/>
    <property type="match status" value="1"/>
</dbReference>
<dbReference type="PANTHER" id="PTHR34352">
    <property type="entry name" value="PROTEIN YHFA"/>
    <property type="match status" value="1"/>
</dbReference>
<organism evidence="1 2">
    <name type="scientific">Tunturiibacter lichenicola</name>
    <dbReference type="NCBI Taxonomy" id="2051959"/>
    <lineage>
        <taxon>Bacteria</taxon>
        <taxon>Pseudomonadati</taxon>
        <taxon>Acidobacteriota</taxon>
        <taxon>Terriglobia</taxon>
        <taxon>Terriglobales</taxon>
        <taxon>Acidobacteriaceae</taxon>
        <taxon>Tunturiibacter</taxon>
    </lineage>
</organism>
<name>A0A7W8J6D9_9BACT</name>
<evidence type="ECO:0000313" key="2">
    <source>
        <dbReference type="Proteomes" id="UP000569092"/>
    </source>
</evidence>
<proteinExistence type="predicted"/>
<dbReference type="InterPro" id="IPR015946">
    <property type="entry name" value="KH_dom-like_a/b"/>
</dbReference>
<dbReference type="Gene3D" id="3.30.300.20">
    <property type="match status" value="1"/>
</dbReference>